<dbReference type="STRING" id="1340429.A0A2G4SZM0"/>
<dbReference type="InterPro" id="IPR029063">
    <property type="entry name" value="SAM-dependent_MTases_sf"/>
</dbReference>
<evidence type="ECO:0000259" key="2">
    <source>
        <dbReference type="Pfam" id="PF13649"/>
    </source>
</evidence>
<protein>
    <submittedName>
        <fullName evidence="3">S-adenosyl-L-methionine-dependent methyltransferase</fullName>
    </submittedName>
</protein>
<feature type="region of interest" description="Disordered" evidence="1">
    <location>
        <begin position="1"/>
        <end position="45"/>
    </location>
</feature>
<name>A0A2G4SZM0_RHIZD</name>
<gene>
    <name evidence="3" type="ORF">RHIMIDRAFT_236194</name>
</gene>
<reference evidence="3 4" key="1">
    <citation type="journal article" date="2016" name="Proc. Natl. Acad. Sci. U.S.A.">
        <title>Lipid metabolic changes in an early divergent fungus govern the establishment of a mutualistic symbiosis with endobacteria.</title>
        <authorList>
            <person name="Lastovetsky O.A."/>
            <person name="Gaspar M.L."/>
            <person name="Mondo S.J."/>
            <person name="LaButti K.M."/>
            <person name="Sandor L."/>
            <person name="Grigoriev I.V."/>
            <person name="Henry S.A."/>
            <person name="Pawlowska T.E."/>
        </authorList>
    </citation>
    <scope>NUCLEOTIDE SEQUENCE [LARGE SCALE GENOMIC DNA]</scope>
    <source>
        <strain evidence="3 4">ATCC 52813</strain>
    </source>
</reference>
<feature type="compositionally biased region" description="Basic residues" evidence="1">
    <location>
        <begin position="14"/>
        <end position="24"/>
    </location>
</feature>
<dbReference type="PANTHER" id="PTHR43591">
    <property type="entry name" value="METHYLTRANSFERASE"/>
    <property type="match status" value="1"/>
</dbReference>
<organism evidence="3 4">
    <name type="scientific">Rhizopus microsporus ATCC 52813</name>
    <dbReference type="NCBI Taxonomy" id="1340429"/>
    <lineage>
        <taxon>Eukaryota</taxon>
        <taxon>Fungi</taxon>
        <taxon>Fungi incertae sedis</taxon>
        <taxon>Mucoromycota</taxon>
        <taxon>Mucoromycotina</taxon>
        <taxon>Mucoromycetes</taxon>
        <taxon>Mucorales</taxon>
        <taxon>Mucorineae</taxon>
        <taxon>Rhizopodaceae</taxon>
        <taxon>Rhizopus</taxon>
    </lineage>
</organism>
<dbReference type="AlphaFoldDB" id="A0A2G4SZM0"/>
<dbReference type="GO" id="GO:0008168">
    <property type="term" value="F:methyltransferase activity"/>
    <property type="evidence" value="ECO:0007669"/>
    <property type="project" value="UniProtKB-KW"/>
</dbReference>
<feature type="compositionally biased region" description="Basic and acidic residues" evidence="1">
    <location>
        <begin position="28"/>
        <end position="42"/>
    </location>
</feature>
<dbReference type="PANTHER" id="PTHR43591:SF24">
    <property type="entry name" value="2-METHOXY-6-POLYPRENYL-1,4-BENZOQUINOL METHYLASE, MITOCHONDRIAL"/>
    <property type="match status" value="1"/>
</dbReference>
<dbReference type="EMBL" id="KZ303846">
    <property type="protein sequence ID" value="PHZ14209.1"/>
    <property type="molecule type" value="Genomic_DNA"/>
</dbReference>
<dbReference type="GO" id="GO:0032259">
    <property type="term" value="P:methylation"/>
    <property type="evidence" value="ECO:0007669"/>
    <property type="project" value="UniProtKB-KW"/>
</dbReference>
<dbReference type="Gene3D" id="3.40.50.150">
    <property type="entry name" value="Vaccinia Virus protein VP39"/>
    <property type="match status" value="1"/>
</dbReference>
<feature type="domain" description="Methyltransferase" evidence="2">
    <location>
        <begin position="100"/>
        <end position="191"/>
    </location>
</feature>
<proteinExistence type="predicted"/>
<dbReference type="CDD" id="cd02440">
    <property type="entry name" value="AdoMet_MTases"/>
    <property type="match status" value="1"/>
</dbReference>
<sequence length="317" mass="35823">MGTKVSIPHSVLHSARKRSSRTISKRASSTEHEQTLTDHSGDSRVSSTTVDLSLLCFNAHQKTASDRMTCNHFALKALFEGNVMSVIKQHIDLNSTSTVVLDIGCGSGSWVMDMATEYPSAQFIGIDQLPLFPHDIRPANVTFKQADVLTGLPFEDNTFDFVQMRLFLLAFNRQQWLDALKEVHRVLKPGGFIQLAEPQLMDPGDDLIVDYTHKIKTVMEFNGFDAEVCDKLPLLLEKTQFIPVENIRKAVPLNGHMLSDEFLYIADISVESCKPFLMEIHNMHSDDEFMELKRNYLESRKNTSESAFTYVVGQKPH</sequence>
<keyword evidence="3" id="KW-0808">Transferase</keyword>
<evidence type="ECO:0000313" key="4">
    <source>
        <dbReference type="Proteomes" id="UP000242254"/>
    </source>
</evidence>
<evidence type="ECO:0000313" key="3">
    <source>
        <dbReference type="EMBL" id="PHZ14209.1"/>
    </source>
</evidence>
<keyword evidence="4" id="KW-1185">Reference proteome</keyword>
<accession>A0A2G4SZM0</accession>
<dbReference type="GeneID" id="35439489"/>
<dbReference type="Pfam" id="PF13649">
    <property type="entry name" value="Methyltransf_25"/>
    <property type="match status" value="1"/>
</dbReference>
<keyword evidence="3" id="KW-0489">Methyltransferase</keyword>
<dbReference type="SUPFAM" id="SSF53335">
    <property type="entry name" value="S-adenosyl-L-methionine-dependent methyltransferases"/>
    <property type="match status" value="1"/>
</dbReference>
<evidence type="ECO:0000256" key="1">
    <source>
        <dbReference type="SAM" id="MobiDB-lite"/>
    </source>
</evidence>
<dbReference type="Proteomes" id="UP000242254">
    <property type="component" value="Unassembled WGS sequence"/>
</dbReference>
<dbReference type="RefSeq" id="XP_023467917.1">
    <property type="nucleotide sequence ID" value="XM_023608499.1"/>
</dbReference>
<dbReference type="InterPro" id="IPR041698">
    <property type="entry name" value="Methyltransf_25"/>
</dbReference>